<evidence type="ECO:0000313" key="9">
    <source>
        <dbReference type="EMBL" id="RFB84535.1"/>
    </source>
</evidence>
<comment type="cofactor">
    <cofactor evidence="1 5">
        <name>FAD</name>
        <dbReference type="ChEBI" id="CHEBI:57692"/>
    </cofactor>
</comment>
<feature type="domain" description="Glucose-methanol-choline oxidoreductase N-terminal" evidence="8">
    <location>
        <begin position="260"/>
        <end position="274"/>
    </location>
</feature>
<gene>
    <name evidence="9" type="ORF">B5K10_28740</name>
</gene>
<dbReference type="PROSITE" id="PS51257">
    <property type="entry name" value="PROKAR_LIPOPROTEIN"/>
    <property type="match status" value="1"/>
</dbReference>
<feature type="domain" description="Glucose-methanol-choline oxidoreductase N-terminal" evidence="7">
    <location>
        <begin position="87"/>
        <end position="110"/>
    </location>
</feature>
<dbReference type="Pfam" id="PF00732">
    <property type="entry name" value="GMC_oxred_N"/>
    <property type="match status" value="1"/>
</dbReference>
<dbReference type="GO" id="GO:0016020">
    <property type="term" value="C:membrane"/>
    <property type="evidence" value="ECO:0007669"/>
    <property type="project" value="TreeGrafter"/>
</dbReference>
<evidence type="ECO:0000256" key="6">
    <source>
        <dbReference type="RuleBase" id="RU003968"/>
    </source>
</evidence>
<dbReference type="EMBL" id="NAOO01000041">
    <property type="protein sequence ID" value="RFB84535.1"/>
    <property type="molecule type" value="Genomic_DNA"/>
</dbReference>
<dbReference type="InterPro" id="IPR036188">
    <property type="entry name" value="FAD/NAD-bd_sf"/>
</dbReference>
<evidence type="ECO:0000256" key="4">
    <source>
        <dbReference type="ARBA" id="ARBA00022827"/>
    </source>
</evidence>
<evidence type="ECO:0000259" key="8">
    <source>
        <dbReference type="PROSITE" id="PS00624"/>
    </source>
</evidence>
<name>A0A3E1B2D7_RHILT</name>
<dbReference type="Gene3D" id="3.50.50.60">
    <property type="entry name" value="FAD/NAD(P)-binding domain"/>
    <property type="match status" value="1"/>
</dbReference>
<dbReference type="Pfam" id="PF05199">
    <property type="entry name" value="GMC_oxred_C"/>
    <property type="match status" value="1"/>
</dbReference>
<sequence>MRTFRAEGYDYIIVGAGTAGCVLASRLSEDEGASVLLLEAGPSDRSWILRMPAGLRSAFKPTSTYNYWFKTTPQRHLNDREIDQPRGRVLGGSSSINGMTFLRGNPRDFDDWRDNDGCKGWSFADCLPYFKRLERREGTEDPFRSSGGMVPVKRQENLGALNQAFLDAGKQAGLEEVSDFNGFRQEGVGRFEMSVGRGVRSSSSISYLHSQPVRKNLHIHTGCQVLKVLFKGNRAIGVRVRRGSETADVFAAQEVIMSSGAFGSPQILLLSGVGPADDLTRLGIKPLLDIPMLGQNLQDHFETHIQVECDLNHSLNQYLRLDKMVAAGIQWFAFKGGVAAVNQCHVGAFLRSDSAVTHPNLQIHFFPVFFGPNWIPDPHRGGYRLGVGPMRPESRGSVRLRSSDPNQPLLIDPNYLATEQDRKETLQGLKLGREILAQPAFAPYRKQEDAPGQHCRTDNELEAFIRQDVTSSFHPCGTARMGRTEDPGSVVDLNLRLIGAEGLRVVDASIIPSIPSANINATTFMIAEKASDLIRGRMPLSANEVAYYKAPTEGYHDHAVRS</sequence>
<dbReference type="Gene3D" id="3.30.560.10">
    <property type="entry name" value="Glucose Oxidase, domain 3"/>
    <property type="match status" value="1"/>
</dbReference>
<reference evidence="9 10" key="1">
    <citation type="submission" date="2017-03" db="EMBL/GenBank/DDBJ databases">
        <title>Genome analysis of Rhizobial strains effectives or ineffectives for nitrogen fixation isolated from bean seeds.</title>
        <authorList>
            <person name="Peralta H."/>
            <person name="Aguilar-Vera A."/>
            <person name="Mora Y."/>
            <person name="Vargas-Lagunas C."/>
            <person name="Girard L."/>
            <person name="Mora J."/>
        </authorList>
    </citation>
    <scope>NUCLEOTIDE SEQUENCE [LARGE SCALE GENOMIC DNA]</scope>
    <source>
        <strain evidence="9 10">CCGM5</strain>
    </source>
</reference>
<dbReference type="GO" id="GO:0019285">
    <property type="term" value="P:glycine betaine biosynthetic process from choline"/>
    <property type="evidence" value="ECO:0007669"/>
    <property type="project" value="TreeGrafter"/>
</dbReference>
<evidence type="ECO:0000256" key="3">
    <source>
        <dbReference type="ARBA" id="ARBA00022630"/>
    </source>
</evidence>
<dbReference type="SUPFAM" id="SSF51905">
    <property type="entry name" value="FAD/NAD(P)-binding domain"/>
    <property type="match status" value="1"/>
</dbReference>
<comment type="caution">
    <text evidence="9">The sequence shown here is derived from an EMBL/GenBank/DDBJ whole genome shotgun (WGS) entry which is preliminary data.</text>
</comment>
<dbReference type="InterPro" id="IPR012132">
    <property type="entry name" value="GMC_OxRdtase"/>
</dbReference>
<dbReference type="PROSITE" id="PS00624">
    <property type="entry name" value="GMC_OXRED_2"/>
    <property type="match status" value="1"/>
</dbReference>
<dbReference type="InterPro" id="IPR000172">
    <property type="entry name" value="GMC_OxRdtase_N"/>
</dbReference>
<evidence type="ECO:0000256" key="1">
    <source>
        <dbReference type="ARBA" id="ARBA00001974"/>
    </source>
</evidence>
<feature type="binding site" evidence="5">
    <location>
        <position position="89"/>
    </location>
    <ligand>
        <name>FAD</name>
        <dbReference type="ChEBI" id="CHEBI:57692"/>
    </ligand>
</feature>
<dbReference type="PROSITE" id="PS00623">
    <property type="entry name" value="GMC_OXRED_1"/>
    <property type="match status" value="1"/>
</dbReference>
<dbReference type="Proteomes" id="UP000256748">
    <property type="component" value="Unassembled WGS sequence"/>
</dbReference>
<dbReference type="PANTHER" id="PTHR11552:SF147">
    <property type="entry name" value="CHOLINE DEHYDROGENASE, MITOCHONDRIAL"/>
    <property type="match status" value="1"/>
</dbReference>
<evidence type="ECO:0000313" key="10">
    <source>
        <dbReference type="Proteomes" id="UP000256748"/>
    </source>
</evidence>
<protein>
    <submittedName>
        <fullName evidence="9">Choline dehydrogenase</fullName>
    </submittedName>
</protein>
<keyword evidence="4 5" id="KW-0274">FAD</keyword>
<dbReference type="SUPFAM" id="SSF54373">
    <property type="entry name" value="FAD-linked reductases, C-terminal domain"/>
    <property type="match status" value="1"/>
</dbReference>
<dbReference type="PIRSF" id="PIRSF000137">
    <property type="entry name" value="Alcohol_oxidase"/>
    <property type="match status" value="1"/>
</dbReference>
<evidence type="ECO:0000256" key="2">
    <source>
        <dbReference type="ARBA" id="ARBA00010790"/>
    </source>
</evidence>
<feature type="binding site" evidence="5">
    <location>
        <position position="225"/>
    </location>
    <ligand>
        <name>FAD</name>
        <dbReference type="ChEBI" id="CHEBI:57692"/>
    </ligand>
</feature>
<dbReference type="PANTHER" id="PTHR11552">
    <property type="entry name" value="GLUCOSE-METHANOL-CHOLINE GMC OXIDOREDUCTASE"/>
    <property type="match status" value="1"/>
</dbReference>
<comment type="similarity">
    <text evidence="2 6">Belongs to the GMC oxidoreductase family.</text>
</comment>
<accession>A0A3E1B2D7</accession>
<keyword evidence="3 6" id="KW-0285">Flavoprotein</keyword>
<evidence type="ECO:0000259" key="7">
    <source>
        <dbReference type="PROSITE" id="PS00623"/>
    </source>
</evidence>
<dbReference type="RefSeq" id="WP_116275994.1">
    <property type="nucleotide sequence ID" value="NZ_KZ859530.1"/>
</dbReference>
<dbReference type="AlphaFoldDB" id="A0A3E1B2D7"/>
<organism evidence="9 10">
    <name type="scientific">Rhizobium leguminosarum bv. trifolii</name>
    <dbReference type="NCBI Taxonomy" id="386"/>
    <lineage>
        <taxon>Bacteria</taxon>
        <taxon>Pseudomonadati</taxon>
        <taxon>Pseudomonadota</taxon>
        <taxon>Alphaproteobacteria</taxon>
        <taxon>Hyphomicrobiales</taxon>
        <taxon>Rhizobiaceae</taxon>
        <taxon>Rhizobium/Agrobacterium group</taxon>
        <taxon>Rhizobium</taxon>
    </lineage>
</organism>
<dbReference type="GO" id="GO:0050660">
    <property type="term" value="F:flavin adenine dinucleotide binding"/>
    <property type="evidence" value="ECO:0007669"/>
    <property type="project" value="InterPro"/>
</dbReference>
<dbReference type="GO" id="GO:0008812">
    <property type="term" value="F:choline dehydrogenase activity"/>
    <property type="evidence" value="ECO:0007669"/>
    <property type="project" value="TreeGrafter"/>
</dbReference>
<evidence type="ECO:0000256" key="5">
    <source>
        <dbReference type="PIRSR" id="PIRSR000137-2"/>
    </source>
</evidence>
<dbReference type="InterPro" id="IPR007867">
    <property type="entry name" value="GMC_OxRtase_C"/>
</dbReference>
<dbReference type="NCBIfam" id="NF002550">
    <property type="entry name" value="PRK02106.1"/>
    <property type="match status" value="1"/>
</dbReference>
<proteinExistence type="inferred from homology"/>